<comment type="caution">
    <text evidence="1">The sequence shown here is derived from an EMBL/GenBank/DDBJ whole genome shotgun (WGS) entry which is preliminary data.</text>
</comment>
<keyword evidence="2" id="KW-1185">Reference proteome</keyword>
<accession>A0ACB8DN81</accession>
<gene>
    <name evidence="1" type="ORF">HPB49_005311</name>
</gene>
<evidence type="ECO:0000313" key="2">
    <source>
        <dbReference type="Proteomes" id="UP000821865"/>
    </source>
</evidence>
<name>A0ACB8DN81_DERSI</name>
<dbReference type="Proteomes" id="UP000821865">
    <property type="component" value="Chromosome 10"/>
</dbReference>
<sequence length="166" mass="18890">MVTDGKPERYLDLVHKALSKDSDITERNKSILKDLLEGLCKEMTNDRLFALIFNRLYYTGSSYEGLRIRQADEFDINLVMKLPVQEDDFKDQDREKGPQQSKKVKTSLLSTQSQGFALTTKVPHTGRTPCQVEESAAQEGRGRAAPWFSQQHWRSAGLEQPGTREA</sequence>
<reference evidence="1" key="1">
    <citation type="submission" date="2020-05" db="EMBL/GenBank/DDBJ databases">
        <title>Large-scale comparative analyses of tick genomes elucidate their genetic diversity and vector capacities.</title>
        <authorList>
            <person name="Jia N."/>
            <person name="Wang J."/>
            <person name="Shi W."/>
            <person name="Du L."/>
            <person name="Sun Y."/>
            <person name="Zhan W."/>
            <person name="Jiang J."/>
            <person name="Wang Q."/>
            <person name="Zhang B."/>
            <person name="Ji P."/>
            <person name="Sakyi L.B."/>
            <person name="Cui X."/>
            <person name="Yuan T."/>
            <person name="Jiang B."/>
            <person name="Yang W."/>
            <person name="Lam T.T.-Y."/>
            <person name="Chang Q."/>
            <person name="Ding S."/>
            <person name="Wang X."/>
            <person name="Zhu J."/>
            <person name="Ruan X."/>
            <person name="Zhao L."/>
            <person name="Wei J."/>
            <person name="Que T."/>
            <person name="Du C."/>
            <person name="Cheng J."/>
            <person name="Dai P."/>
            <person name="Han X."/>
            <person name="Huang E."/>
            <person name="Gao Y."/>
            <person name="Liu J."/>
            <person name="Shao H."/>
            <person name="Ye R."/>
            <person name="Li L."/>
            <person name="Wei W."/>
            <person name="Wang X."/>
            <person name="Wang C."/>
            <person name="Yang T."/>
            <person name="Huo Q."/>
            <person name="Li W."/>
            <person name="Guo W."/>
            <person name="Chen H."/>
            <person name="Zhou L."/>
            <person name="Ni X."/>
            <person name="Tian J."/>
            <person name="Zhou Y."/>
            <person name="Sheng Y."/>
            <person name="Liu T."/>
            <person name="Pan Y."/>
            <person name="Xia L."/>
            <person name="Li J."/>
            <person name="Zhao F."/>
            <person name="Cao W."/>
        </authorList>
    </citation>
    <scope>NUCLEOTIDE SEQUENCE</scope>
    <source>
        <strain evidence="1">Dsil-2018</strain>
    </source>
</reference>
<proteinExistence type="predicted"/>
<dbReference type="EMBL" id="CM023479">
    <property type="protein sequence ID" value="KAH7973800.1"/>
    <property type="molecule type" value="Genomic_DNA"/>
</dbReference>
<organism evidence="1 2">
    <name type="scientific">Dermacentor silvarum</name>
    <name type="common">Tick</name>
    <dbReference type="NCBI Taxonomy" id="543639"/>
    <lineage>
        <taxon>Eukaryota</taxon>
        <taxon>Metazoa</taxon>
        <taxon>Ecdysozoa</taxon>
        <taxon>Arthropoda</taxon>
        <taxon>Chelicerata</taxon>
        <taxon>Arachnida</taxon>
        <taxon>Acari</taxon>
        <taxon>Parasitiformes</taxon>
        <taxon>Ixodida</taxon>
        <taxon>Ixodoidea</taxon>
        <taxon>Ixodidae</taxon>
        <taxon>Rhipicephalinae</taxon>
        <taxon>Dermacentor</taxon>
    </lineage>
</organism>
<protein>
    <submittedName>
        <fullName evidence="1">Uncharacterized protein</fullName>
    </submittedName>
</protein>
<evidence type="ECO:0000313" key="1">
    <source>
        <dbReference type="EMBL" id="KAH7973800.1"/>
    </source>
</evidence>